<dbReference type="EMBL" id="JAACJJ010000058">
    <property type="protein sequence ID" value="KAF5310200.1"/>
    <property type="molecule type" value="Genomic_DNA"/>
</dbReference>
<evidence type="ECO:0000313" key="2">
    <source>
        <dbReference type="Proteomes" id="UP000567179"/>
    </source>
</evidence>
<reference evidence="1 2" key="1">
    <citation type="journal article" date="2020" name="ISME J.">
        <title>Uncovering the hidden diversity of litter-decomposition mechanisms in mushroom-forming fungi.</title>
        <authorList>
            <person name="Floudas D."/>
            <person name="Bentzer J."/>
            <person name="Ahren D."/>
            <person name="Johansson T."/>
            <person name="Persson P."/>
            <person name="Tunlid A."/>
        </authorList>
    </citation>
    <scope>NUCLEOTIDE SEQUENCE [LARGE SCALE GENOMIC DNA]</scope>
    <source>
        <strain evidence="1 2">CBS 101986</strain>
    </source>
</reference>
<organism evidence="1 2">
    <name type="scientific">Psilocybe cf. subviscida</name>
    <dbReference type="NCBI Taxonomy" id="2480587"/>
    <lineage>
        <taxon>Eukaryota</taxon>
        <taxon>Fungi</taxon>
        <taxon>Dikarya</taxon>
        <taxon>Basidiomycota</taxon>
        <taxon>Agaricomycotina</taxon>
        <taxon>Agaricomycetes</taxon>
        <taxon>Agaricomycetidae</taxon>
        <taxon>Agaricales</taxon>
        <taxon>Agaricineae</taxon>
        <taxon>Strophariaceae</taxon>
        <taxon>Psilocybe</taxon>
    </lineage>
</organism>
<sequence length="507" mass="57938">MSYKEKGRSERNKQMETISQIPQEIYLEIISHLNLGPEGADDMAKLEPNLSTLRNRTIRSMALVCRDFYCHIFHMLFEDIHIYRMLLTVMPGPRNSGRFCRNIVDGDESARALALHVKKLAITDFDMGAERNIWTRNDARSPIPSVLGYMSNLVTLDLCRTSITDELLQSFALLPPLKVLRLENCGVPKLLDEALLARFSTHQVSRVFVADVADPMDSLINRPKELFLQRLCLSHTESLTSHRQIHCHFLSSLALLPPLNNLYSLHFDCLIIDDDHPNILSDILAPMPALKLFRVDEVEYRIVGFKDCMNLPSKPKHLKAIHAPLSTVEALVPGRPVSTIGISTEIFSRVSPDPYPSDVAFWNNCAAVFKRSQCPIISLDVPSAFYTRVCFAKHFPDLRHLKIRHGHWNWHRWEDEEELTANAFWEFPGEIIELYLFKWDKHPKLIDLEIIQDGRGIPYDACFLPVAPETISYLKEKIPTLQWLIFVCDGLLEKSKKIFLGGNSAGT</sequence>
<comment type="caution">
    <text evidence="1">The sequence shown here is derived from an EMBL/GenBank/DDBJ whole genome shotgun (WGS) entry which is preliminary data.</text>
</comment>
<dbReference type="AlphaFoldDB" id="A0A8H5ASQ3"/>
<evidence type="ECO:0008006" key="3">
    <source>
        <dbReference type="Google" id="ProtNLM"/>
    </source>
</evidence>
<accession>A0A8H5ASQ3</accession>
<proteinExistence type="predicted"/>
<dbReference type="Gene3D" id="3.80.10.10">
    <property type="entry name" value="Ribonuclease Inhibitor"/>
    <property type="match status" value="1"/>
</dbReference>
<gene>
    <name evidence="1" type="ORF">D9619_010274</name>
</gene>
<name>A0A8H5ASQ3_9AGAR</name>
<evidence type="ECO:0000313" key="1">
    <source>
        <dbReference type="EMBL" id="KAF5310200.1"/>
    </source>
</evidence>
<keyword evidence="2" id="KW-1185">Reference proteome</keyword>
<protein>
    <recommendedName>
        <fullName evidence="3">F-box domain-containing protein</fullName>
    </recommendedName>
</protein>
<dbReference type="InterPro" id="IPR032675">
    <property type="entry name" value="LRR_dom_sf"/>
</dbReference>
<dbReference type="OrthoDB" id="3256662at2759"/>
<dbReference type="SUPFAM" id="SSF52047">
    <property type="entry name" value="RNI-like"/>
    <property type="match status" value="1"/>
</dbReference>
<dbReference type="Proteomes" id="UP000567179">
    <property type="component" value="Unassembled WGS sequence"/>
</dbReference>